<feature type="compositionally biased region" description="Polar residues" evidence="1">
    <location>
        <begin position="254"/>
        <end position="265"/>
    </location>
</feature>
<feature type="compositionally biased region" description="Acidic residues" evidence="1">
    <location>
        <begin position="128"/>
        <end position="142"/>
    </location>
</feature>
<feature type="region of interest" description="Disordered" evidence="1">
    <location>
        <begin position="501"/>
        <end position="523"/>
    </location>
</feature>
<protein>
    <submittedName>
        <fullName evidence="2">Uncharacterized protein</fullName>
    </submittedName>
</protein>
<organism evidence="2 3">
    <name type="scientific">Armillaria ostoyae</name>
    <name type="common">Armillaria root rot fungus</name>
    <dbReference type="NCBI Taxonomy" id="47428"/>
    <lineage>
        <taxon>Eukaryota</taxon>
        <taxon>Fungi</taxon>
        <taxon>Dikarya</taxon>
        <taxon>Basidiomycota</taxon>
        <taxon>Agaricomycotina</taxon>
        <taxon>Agaricomycetes</taxon>
        <taxon>Agaricomycetidae</taxon>
        <taxon>Agaricales</taxon>
        <taxon>Marasmiineae</taxon>
        <taxon>Physalacriaceae</taxon>
        <taxon>Armillaria</taxon>
    </lineage>
</organism>
<evidence type="ECO:0000313" key="3">
    <source>
        <dbReference type="Proteomes" id="UP000219338"/>
    </source>
</evidence>
<evidence type="ECO:0000256" key="1">
    <source>
        <dbReference type="SAM" id="MobiDB-lite"/>
    </source>
</evidence>
<dbReference type="EMBL" id="FUEG01000007">
    <property type="protein sequence ID" value="SJL06237.1"/>
    <property type="molecule type" value="Genomic_DNA"/>
</dbReference>
<reference evidence="3" key="1">
    <citation type="journal article" date="2017" name="Nat. Ecol. Evol.">
        <title>Genome expansion and lineage-specific genetic innovations in the forest pathogenic fungi Armillaria.</title>
        <authorList>
            <person name="Sipos G."/>
            <person name="Prasanna A.N."/>
            <person name="Walter M.C."/>
            <person name="O'Connor E."/>
            <person name="Balint B."/>
            <person name="Krizsan K."/>
            <person name="Kiss B."/>
            <person name="Hess J."/>
            <person name="Varga T."/>
            <person name="Slot J."/>
            <person name="Riley R."/>
            <person name="Boka B."/>
            <person name="Rigling D."/>
            <person name="Barry K."/>
            <person name="Lee J."/>
            <person name="Mihaltcheva S."/>
            <person name="LaButti K."/>
            <person name="Lipzen A."/>
            <person name="Waldron R."/>
            <person name="Moloney N.M."/>
            <person name="Sperisen C."/>
            <person name="Kredics L."/>
            <person name="Vagvoelgyi C."/>
            <person name="Patrignani A."/>
            <person name="Fitzpatrick D."/>
            <person name="Nagy I."/>
            <person name="Doyle S."/>
            <person name="Anderson J.B."/>
            <person name="Grigoriev I.V."/>
            <person name="Gueldener U."/>
            <person name="Muensterkoetter M."/>
            <person name="Nagy L.G."/>
        </authorList>
    </citation>
    <scope>NUCLEOTIDE SEQUENCE [LARGE SCALE GENOMIC DNA]</scope>
    <source>
        <strain evidence="3">C18/9</strain>
    </source>
</reference>
<feature type="region of interest" description="Disordered" evidence="1">
    <location>
        <begin position="109"/>
        <end position="283"/>
    </location>
</feature>
<name>A0A284RBW0_ARMOS</name>
<feature type="compositionally biased region" description="Acidic residues" evidence="1">
    <location>
        <begin position="151"/>
        <end position="168"/>
    </location>
</feature>
<dbReference type="Proteomes" id="UP000219338">
    <property type="component" value="Unassembled WGS sequence"/>
</dbReference>
<sequence>MQRDDFAAGVNRLRPLLNPDKRGQCRPTELAKYLKESTPFLIQVLKFAREDKAHPAALFARNLLYTCETIATELPTILQDSSFDEWELRRSERSGCIKIEEDTPLPAIFLSGLSQPKGRKHTISTADDSGDQDASSDDDDEAQGGATSGDEGSDDESEGDSDESEEEIAPQHTSGKGVPKPKARSPGKAASTSGTILAKGAVKNQKQKASSPKKKFATPKEPAIGLSITVPVGPPKKVAKTQPGSVKDEPAPAASSSRGTRASQRSRVKAEEKPVASSSKAAAPTTVTIKNKKHLALGTHRYGREVPIPVKDGEIDHLVQASTVPQYGCAQCSSSIQNQPCVFLGWSKRCNNCEAATKSLCSFRAEPVQRYHTHKELAKFVEATPDNVRTSISRTSTALQVFEACANAAAPAAQQYRASLEEMLIICQDAAANEGKDALREIVFESVDFEEQLRVALVKVDRSLSIPLNTTGTSSFDQIIAQALSKPLLRNDSPSLPIVEGSGGVTTPAQSQKVSVVPKDDSGDEVNALVDQVTSSPVRPPIESLKDA</sequence>
<keyword evidence="3" id="KW-1185">Reference proteome</keyword>
<feature type="compositionally biased region" description="Polar residues" evidence="1">
    <location>
        <begin position="505"/>
        <end position="514"/>
    </location>
</feature>
<dbReference type="OrthoDB" id="3029516at2759"/>
<dbReference type="AlphaFoldDB" id="A0A284RBW0"/>
<gene>
    <name evidence="2" type="ORF">ARMOST_09573</name>
</gene>
<proteinExistence type="predicted"/>
<accession>A0A284RBW0</accession>
<evidence type="ECO:0000313" key="2">
    <source>
        <dbReference type="EMBL" id="SJL06237.1"/>
    </source>
</evidence>